<keyword evidence="5 6" id="KW-0472">Membrane</keyword>
<evidence type="ECO:0000256" key="4">
    <source>
        <dbReference type="ARBA" id="ARBA00022989"/>
    </source>
</evidence>
<evidence type="ECO:0000256" key="5">
    <source>
        <dbReference type="ARBA" id="ARBA00023136"/>
    </source>
</evidence>
<dbReference type="AlphaFoldDB" id="A0A7X2PDP3"/>
<keyword evidence="4 6" id="KW-1133">Transmembrane helix</keyword>
<feature type="transmembrane region" description="Helical" evidence="6">
    <location>
        <begin position="15"/>
        <end position="34"/>
    </location>
</feature>
<feature type="transmembrane region" description="Helical" evidence="6">
    <location>
        <begin position="101"/>
        <end position="118"/>
    </location>
</feature>
<dbReference type="PANTHER" id="PTHR13353:SF5">
    <property type="entry name" value="TRANSMEMBRANE PROTEIN 19"/>
    <property type="match status" value="1"/>
</dbReference>
<feature type="transmembrane region" description="Helical" evidence="6">
    <location>
        <begin position="198"/>
        <end position="219"/>
    </location>
</feature>
<evidence type="ECO:0000313" key="8">
    <source>
        <dbReference type="Proteomes" id="UP000460549"/>
    </source>
</evidence>
<gene>
    <name evidence="7" type="ORF">FYJ80_09340</name>
</gene>
<comment type="similarity">
    <text evidence="2">Belongs to the TMEM19 family.</text>
</comment>
<feature type="transmembrane region" description="Helical" evidence="6">
    <location>
        <begin position="256"/>
        <end position="276"/>
    </location>
</feature>
<keyword evidence="3 6" id="KW-0812">Transmembrane</keyword>
<evidence type="ECO:0000256" key="2">
    <source>
        <dbReference type="ARBA" id="ARBA00009012"/>
    </source>
</evidence>
<evidence type="ECO:0000313" key="7">
    <source>
        <dbReference type="EMBL" id="MSU06972.1"/>
    </source>
</evidence>
<name>A0A7X2PDP3_9SPIO</name>
<keyword evidence="8" id="KW-1185">Reference proteome</keyword>
<accession>A0A7X2PDP3</accession>
<dbReference type="GO" id="GO:0016020">
    <property type="term" value="C:membrane"/>
    <property type="evidence" value="ECO:0007669"/>
    <property type="project" value="UniProtKB-SubCell"/>
</dbReference>
<dbReference type="PANTHER" id="PTHR13353">
    <property type="entry name" value="TRANSMEMBRANE PROTEIN 19"/>
    <property type="match status" value="1"/>
</dbReference>
<proteinExistence type="inferred from homology"/>
<evidence type="ECO:0000256" key="6">
    <source>
        <dbReference type="SAM" id="Phobius"/>
    </source>
</evidence>
<protein>
    <submittedName>
        <fullName evidence="7">DUF92 domain-containing protein</fullName>
    </submittedName>
</protein>
<dbReference type="Pfam" id="PF01940">
    <property type="entry name" value="DUF92"/>
    <property type="match status" value="1"/>
</dbReference>
<feature type="transmembrane region" description="Helical" evidence="6">
    <location>
        <begin position="63"/>
        <end position="80"/>
    </location>
</feature>
<comment type="caution">
    <text evidence="7">The sequence shown here is derived from an EMBL/GenBank/DDBJ whole genome shotgun (WGS) entry which is preliminary data.</text>
</comment>
<reference evidence="7 8" key="1">
    <citation type="submission" date="2019-08" db="EMBL/GenBank/DDBJ databases">
        <title>In-depth cultivation of the pig gut microbiome towards novel bacterial diversity and tailored functional studies.</title>
        <authorList>
            <person name="Wylensek D."/>
            <person name="Hitch T.C.A."/>
            <person name="Clavel T."/>
        </authorList>
    </citation>
    <scope>NUCLEOTIDE SEQUENCE [LARGE SCALE GENOMIC DNA]</scope>
    <source>
        <strain evidence="7 8">NM-380-WT-3C1</strain>
    </source>
</reference>
<evidence type="ECO:0000256" key="3">
    <source>
        <dbReference type="ARBA" id="ARBA00022692"/>
    </source>
</evidence>
<comment type="subcellular location">
    <subcellularLocation>
        <location evidence="1">Membrane</location>
        <topology evidence="1">Multi-pass membrane protein</topology>
    </subcellularLocation>
</comment>
<evidence type="ECO:0000256" key="1">
    <source>
        <dbReference type="ARBA" id="ARBA00004141"/>
    </source>
</evidence>
<feature type="transmembrane region" description="Helical" evidence="6">
    <location>
        <begin position="39"/>
        <end position="57"/>
    </location>
</feature>
<sequence>MVLSLVDKYFFTIPIIYRALISLGVILIIALLAYKLKQLTISGAFAATIMGFTTLFLSGTSALMLYLFFFISAAFISKSSKRVRGVEKIHKKGATRDYKQVLANGLLPLISIVLYRITTNGVFLLTFSATLAEACADTWGGDIGILSKEPPVSILTFTRVERGLSGGISMLGCSSSLLACILYGIFYYSTFNSTLSGALLVAAAGFSGCLIDSILGASIQVHYIDEETGKLTEKEKDEKGNKRRAVRGIKYFDNDMVNFTSGVFSFLLSLSLGLFLHI</sequence>
<dbReference type="InterPro" id="IPR002794">
    <property type="entry name" value="DUF92_TMEM19"/>
</dbReference>
<dbReference type="Proteomes" id="UP000460549">
    <property type="component" value="Unassembled WGS sequence"/>
</dbReference>
<dbReference type="EMBL" id="VUNN01000021">
    <property type="protein sequence ID" value="MSU06972.1"/>
    <property type="molecule type" value="Genomic_DNA"/>
</dbReference>
<feature type="transmembrane region" description="Helical" evidence="6">
    <location>
        <begin position="164"/>
        <end position="186"/>
    </location>
</feature>
<organism evidence="7 8">
    <name type="scientific">Bullifex porci</name>
    <dbReference type="NCBI Taxonomy" id="2606638"/>
    <lineage>
        <taxon>Bacteria</taxon>
        <taxon>Pseudomonadati</taxon>
        <taxon>Spirochaetota</taxon>
        <taxon>Spirochaetia</taxon>
        <taxon>Spirochaetales</taxon>
        <taxon>Spirochaetaceae</taxon>
        <taxon>Bullifex</taxon>
    </lineage>
</organism>